<dbReference type="Gene3D" id="3.90.79.10">
    <property type="entry name" value="Nucleoside Triphosphate Pyrophosphohydrolase"/>
    <property type="match status" value="1"/>
</dbReference>
<dbReference type="GO" id="GO:0019144">
    <property type="term" value="F:ADP-sugar diphosphatase activity"/>
    <property type="evidence" value="ECO:0007669"/>
    <property type="project" value="TreeGrafter"/>
</dbReference>
<dbReference type="GO" id="GO:0005829">
    <property type="term" value="C:cytosol"/>
    <property type="evidence" value="ECO:0007669"/>
    <property type="project" value="TreeGrafter"/>
</dbReference>
<evidence type="ECO:0000256" key="2">
    <source>
        <dbReference type="ARBA" id="ARBA00007482"/>
    </source>
</evidence>
<dbReference type="InterPro" id="IPR015797">
    <property type="entry name" value="NUDIX_hydrolase-like_dom_sf"/>
</dbReference>
<keyword evidence="7 13" id="KW-0460">Magnesium</keyword>
<feature type="binding site" evidence="13">
    <location>
        <position position="264"/>
    </location>
    <ligand>
        <name>Mg(2+)</name>
        <dbReference type="ChEBI" id="CHEBI:18420"/>
        <label>1</label>
    </ligand>
</feature>
<evidence type="ECO:0000256" key="10">
    <source>
        <dbReference type="ARBA" id="ARBA00030308"/>
    </source>
</evidence>
<evidence type="ECO:0000256" key="1">
    <source>
        <dbReference type="ARBA" id="ARBA00001946"/>
    </source>
</evidence>
<comment type="catalytic activity">
    <reaction evidence="12">
        <text>ADP-D-ribose + H2O = D-ribose 5-phosphate + AMP + 2 H(+)</text>
        <dbReference type="Rhea" id="RHEA:10412"/>
        <dbReference type="ChEBI" id="CHEBI:15377"/>
        <dbReference type="ChEBI" id="CHEBI:15378"/>
        <dbReference type="ChEBI" id="CHEBI:57967"/>
        <dbReference type="ChEBI" id="CHEBI:78346"/>
        <dbReference type="ChEBI" id="CHEBI:456215"/>
        <dbReference type="EC" id="3.6.1.13"/>
    </reaction>
</comment>
<dbReference type="Proteomes" id="UP000594800">
    <property type="component" value="Chromosome"/>
</dbReference>
<dbReference type="RefSeq" id="WP_196103510.1">
    <property type="nucleotide sequence ID" value="NZ_CP064942.1"/>
</dbReference>
<dbReference type="CDD" id="cd06661">
    <property type="entry name" value="GGCT_like"/>
    <property type="match status" value="1"/>
</dbReference>
<dbReference type="InterPro" id="IPR020084">
    <property type="entry name" value="NUDIX_hydrolase_CS"/>
</dbReference>
<keyword evidence="5 13" id="KW-0479">Metal-binding</keyword>
<dbReference type="EMBL" id="CP064942">
    <property type="protein sequence ID" value="QPH54301.1"/>
    <property type="molecule type" value="Genomic_DNA"/>
</dbReference>
<dbReference type="InterPro" id="IPR009288">
    <property type="entry name" value="AIG2-like_dom"/>
</dbReference>
<dbReference type="EC" id="3.6.1.13" evidence="3"/>
<dbReference type="InterPro" id="IPR000086">
    <property type="entry name" value="NUDIX_hydrolase_dom"/>
</dbReference>
<name>A0A7S9LS53_9RHOB</name>
<accession>A0A7S9LS53</accession>
<keyword evidence="6" id="KW-0378">Hydrolase</keyword>
<evidence type="ECO:0000256" key="3">
    <source>
        <dbReference type="ARBA" id="ARBA00012453"/>
    </source>
</evidence>
<comment type="function">
    <text evidence="8">Acts on ADP-mannose and ADP-glucose as well as ADP-ribose. Prevents glycogen biosynthesis. The reaction catalyzed by this enzyme is a limiting step of the gluconeogenic process.</text>
</comment>
<dbReference type="GO" id="GO:0047631">
    <property type="term" value="F:ADP-ribose diphosphatase activity"/>
    <property type="evidence" value="ECO:0007669"/>
    <property type="project" value="UniProtKB-EC"/>
</dbReference>
<feature type="binding site" evidence="13">
    <location>
        <position position="284"/>
    </location>
    <ligand>
        <name>Mg(2+)</name>
        <dbReference type="ChEBI" id="CHEBI:18420"/>
        <label>1</label>
    </ligand>
</feature>
<feature type="binding site" evidence="13">
    <location>
        <position position="280"/>
    </location>
    <ligand>
        <name>Mg(2+)</name>
        <dbReference type="ChEBI" id="CHEBI:18420"/>
        <label>1</label>
    </ligand>
</feature>
<evidence type="ECO:0000256" key="13">
    <source>
        <dbReference type="PIRSR" id="PIRSR604385-2"/>
    </source>
</evidence>
<protein>
    <recommendedName>
        <fullName evidence="4">ADP-ribose pyrophosphatase</fullName>
        <ecNumber evidence="3">3.6.1.13</ecNumber>
    </recommendedName>
    <alternativeName>
        <fullName evidence="9">ADP-ribose diphosphatase</fullName>
    </alternativeName>
    <alternativeName>
        <fullName evidence="11">ADP-ribose phosphohydrolase</fullName>
    </alternativeName>
    <alternativeName>
        <fullName evidence="10">Adenosine diphosphoribose pyrophosphatase</fullName>
    </alternativeName>
</protein>
<evidence type="ECO:0000256" key="5">
    <source>
        <dbReference type="ARBA" id="ARBA00022723"/>
    </source>
</evidence>
<dbReference type="InterPro" id="IPR013024">
    <property type="entry name" value="GGCT-like"/>
</dbReference>
<evidence type="ECO:0000313" key="17">
    <source>
        <dbReference type="Proteomes" id="UP000594800"/>
    </source>
</evidence>
<feature type="binding site" evidence="13">
    <location>
        <position position="332"/>
    </location>
    <ligand>
        <name>Mg(2+)</name>
        <dbReference type="ChEBI" id="CHEBI:18420"/>
        <label>1</label>
    </ligand>
</feature>
<dbReference type="PANTHER" id="PTHR11839">
    <property type="entry name" value="UDP/ADP-SUGAR PYROPHOSPHATASE"/>
    <property type="match status" value="1"/>
</dbReference>
<gene>
    <name evidence="16" type="ORF">I0K15_00540</name>
</gene>
<evidence type="ECO:0000256" key="8">
    <source>
        <dbReference type="ARBA" id="ARBA00025164"/>
    </source>
</evidence>
<evidence type="ECO:0000256" key="7">
    <source>
        <dbReference type="ARBA" id="ARBA00022842"/>
    </source>
</evidence>
<keyword evidence="17" id="KW-1185">Reference proteome</keyword>
<organism evidence="16 17">
    <name type="scientific">Pontivivens ytuae</name>
    <dbReference type="NCBI Taxonomy" id="2789856"/>
    <lineage>
        <taxon>Bacteria</taxon>
        <taxon>Pseudomonadati</taxon>
        <taxon>Pseudomonadota</taxon>
        <taxon>Alphaproteobacteria</taxon>
        <taxon>Rhodobacterales</taxon>
        <taxon>Paracoccaceae</taxon>
        <taxon>Pontivivens</taxon>
    </lineage>
</organism>
<evidence type="ECO:0000259" key="15">
    <source>
        <dbReference type="PROSITE" id="PS51462"/>
    </source>
</evidence>
<evidence type="ECO:0000256" key="6">
    <source>
        <dbReference type="ARBA" id="ARBA00022801"/>
    </source>
</evidence>
<dbReference type="GO" id="GO:0046872">
    <property type="term" value="F:metal ion binding"/>
    <property type="evidence" value="ECO:0007669"/>
    <property type="project" value="UniProtKB-KW"/>
</dbReference>
<dbReference type="SUPFAM" id="SSF110857">
    <property type="entry name" value="Gamma-glutamyl cyclotransferase-like"/>
    <property type="match status" value="1"/>
</dbReference>
<evidence type="ECO:0000256" key="11">
    <source>
        <dbReference type="ARBA" id="ARBA00033056"/>
    </source>
</evidence>
<comment type="cofactor">
    <cofactor evidence="1 13">
        <name>Mg(2+)</name>
        <dbReference type="ChEBI" id="CHEBI:18420"/>
    </cofactor>
</comment>
<evidence type="ECO:0000313" key="16">
    <source>
        <dbReference type="EMBL" id="QPH54301.1"/>
    </source>
</evidence>
<dbReference type="Pfam" id="PF00293">
    <property type="entry name" value="NUDIX"/>
    <property type="match status" value="1"/>
</dbReference>
<evidence type="ECO:0000256" key="14">
    <source>
        <dbReference type="PIRSR" id="PIRSR604385-3"/>
    </source>
</evidence>
<dbReference type="PROSITE" id="PS51462">
    <property type="entry name" value="NUDIX"/>
    <property type="match status" value="1"/>
</dbReference>
<comment type="similarity">
    <text evidence="2">Belongs to the Nudix hydrolase family. NudF subfamily.</text>
</comment>
<reference evidence="16 17" key="1">
    <citation type="submission" date="2020-11" db="EMBL/GenBank/DDBJ databases">
        <title>Description of Pontivivens ytuae sp. nov. isolated from deep sea sediment of Mariana Trench.</title>
        <authorList>
            <person name="Wang Z."/>
            <person name="Sun Q.-L."/>
            <person name="Xu X.-D."/>
            <person name="Tang Y.-Z."/>
            <person name="Zhang J."/>
        </authorList>
    </citation>
    <scope>NUCLEOTIDE SEQUENCE [LARGE SCALE GENOMIC DNA]</scope>
    <source>
        <strain evidence="16 17">MT2928</strain>
    </source>
</reference>
<feature type="short sequence motif" description="Nudix box" evidence="14">
    <location>
        <begin position="265"/>
        <end position="287"/>
    </location>
</feature>
<dbReference type="NCBIfam" id="TIGR00052">
    <property type="entry name" value="nudix-type nucleoside diphosphatase, YffH/AdpP family"/>
    <property type="match status" value="1"/>
</dbReference>
<sequence length="377" mass="42103">MARRLFFYGTLRDAETRDIVLGPYRDAVTVREAVLPDHAVRAVKGEDYPVILREAGAEATGIVLDGLPEEAVARLNFFEDEFDYELVEAEARTDAGPMPVELFYVRGAHLKTDGAWDFGAWQATQQRAFAEAAVELMDLYGQVPPEQVDKIWPGIRFRAYARARAHAETDVVKLRSKLTRDDVQMEPVERPYVDYYAVEFHKVTHPTFSGKTMGPLDRAIFCTGDAVCLLPYDPKSDTVLMLEQFRVGALARGAKVPWTIETVAGRIDTIESAEETARREAREEAGLEIGRVVQLPSHYTSPGTLAEKMTCFIGEADLSGGGGLHGAEEEDEDIRTLILTVEEAKAAWESGEIENGPLLLNLLYLFMHHDRLRAEWG</sequence>
<evidence type="ECO:0000256" key="4">
    <source>
        <dbReference type="ARBA" id="ARBA00013297"/>
    </source>
</evidence>
<evidence type="ECO:0000256" key="9">
    <source>
        <dbReference type="ARBA" id="ARBA00030162"/>
    </source>
</evidence>
<dbReference type="GO" id="GO:0019693">
    <property type="term" value="P:ribose phosphate metabolic process"/>
    <property type="evidence" value="ECO:0007669"/>
    <property type="project" value="TreeGrafter"/>
</dbReference>
<dbReference type="AlphaFoldDB" id="A0A7S9LS53"/>
<dbReference type="Pfam" id="PF06094">
    <property type="entry name" value="GGACT"/>
    <property type="match status" value="1"/>
</dbReference>
<dbReference type="PANTHER" id="PTHR11839:SF5">
    <property type="entry name" value="ADP-RIBOSE PYROPHOSPHATASE"/>
    <property type="match status" value="1"/>
</dbReference>
<dbReference type="GO" id="GO:0006753">
    <property type="term" value="P:nucleoside phosphate metabolic process"/>
    <property type="evidence" value="ECO:0007669"/>
    <property type="project" value="TreeGrafter"/>
</dbReference>
<dbReference type="SUPFAM" id="SSF55811">
    <property type="entry name" value="Nudix"/>
    <property type="match status" value="1"/>
</dbReference>
<dbReference type="PROSITE" id="PS00893">
    <property type="entry name" value="NUDIX_BOX"/>
    <property type="match status" value="1"/>
</dbReference>
<dbReference type="InterPro" id="IPR036568">
    <property type="entry name" value="GGCT-like_sf"/>
</dbReference>
<dbReference type="KEGG" id="poz:I0K15_00540"/>
<evidence type="ECO:0000256" key="12">
    <source>
        <dbReference type="ARBA" id="ARBA00049546"/>
    </source>
</evidence>
<dbReference type="Gene3D" id="3.10.490.10">
    <property type="entry name" value="Gamma-glutamyl cyclotransferase-like"/>
    <property type="match status" value="1"/>
</dbReference>
<proteinExistence type="inferred from homology"/>
<feature type="domain" description="Nudix hydrolase" evidence="15">
    <location>
        <begin position="222"/>
        <end position="361"/>
    </location>
</feature>
<dbReference type="InterPro" id="IPR004385">
    <property type="entry name" value="NDP_pyrophosphatase"/>
</dbReference>